<comment type="caution">
    <text evidence="1">The sequence shown here is derived from an EMBL/GenBank/DDBJ whole genome shotgun (WGS) entry which is preliminary data.</text>
</comment>
<protein>
    <submittedName>
        <fullName evidence="1">Uncharacterized protein</fullName>
    </submittedName>
</protein>
<proteinExistence type="predicted"/>
<dbReference type="EMBL" id="JAPDDT010000017">
    <property type="protein sequence ID" value="MCW1925739.1"/>
    <property type="molecule type" value="Genomic_DNA"/>
</dbReference>
<accession>A0ABT3GQE3</accession>
<keyword evidence="2" id="KW-1185">Reference proteome</keyword>
<gene>
    <name evidence="1" type="ORF">OKA05_24490</name>
</gene>
<reference evidence="1 2" key="1">
    <citation type="submission" date="2022-10" db="EMBL/GenBank/DDBJ databases">
        <title>Luteolibacter arcticus strain CCTCC AB 2014275, whole genome shotgun sequencing project.</title>
        <authorList>
            <person name="Zhao G."/>
            <person name="Shen L."/>
        </authorList>
    </citation>
    <scope>NUCLEOTIDE SEQUENCE [LARGE SCALE GENOMIC DNA]</scope>
    <source>
        <strain evidence="1 2">CCTCC AB 2014275</strain>
    </source>
</reference>
<evidence type="ECO:0000313" key="1">
    <source>
        <dbReference type="EMBL" id="MCW1925739.1"/>
    </source>
</evidence>
<sequence>MNESAPNAVEEDVALIESCWSQLAPGECCELEGKQIEFSLISPEKYLEGRGTLETVPHPTQPGLCRLRIEVPVPGSSEPCEVFLPPAAVAMITEVRWSTDRFILKMGDDGGR</sequence>
<dbReference type="Proteomes" id="UP001320876">
    <property type="component" value="Unassembled WGS sequence"/>
</dbReference>
<organism evidence="1 2">
    <name type="scientific">Luteolibacter arcticus</name>
    <dbReference type="NCBI Taxonomy" id="1581411"/>
    <lineage>
        <taxon>Bacteria</taxon>
        <taxon>Pseudomonadati</taxon>
        <taxon>Verrucomicrobiota</taxon>
        <taxon>Verrucomicrobiia</taxon>
        <taxon>Verrucomicrobiales</taxon>
        <taxon>Verrucomicrobiaceae</taxon>
        <taxon>Luteolibacter</taxon>
    </lineage>
</organism>
<name>A0ABT3GQE3_9BACT</name>
<evidence type="ECO:0000313" key="2">
    <source>
        <dbReference type="Proteomes" id="UP001320876"/>
    </source>
</evidence>
<dbReference type="RefSeq" id="WP_264489846.1">
    <property type="nucleotide sequence ID" value="NZ_JAPDDT010000017.1"/>
</dbReference>